<dbReference type="Proteomes" id="UP000002592">
    <property type="component" value="Chromosome"/>
</dbReference>
<dbReference type="EMBL" id="CP000553">
    <property type="protein sequence ID" value="ABM75134.1"/>
    <property type="molecule type" value="Genomic_DNA"/>
</dbReference>
<reference evidence="5" key="1">
    <citation type="journal article" date="2007" name="PLoS Genet.">
        <title>Patterns and implications of gene gain and loss in the evolution of Prochlorococcus.</title>
        <authorList>
            <person name="Kettler G.C."/>
            <person name="Martiny A.C."/>
            <person name="Huang K."/>
            <person name="Zucker J."/>
            <person name="Coleman M.L."/>
            <person name="Rodrigue S."/>
            <person name="Chen F."/>
            <person name="Lapidus A."/>
            <person name="Ferriera S."/>
            <person name="Johnson J."/>
            <person name="Steglich C."/>
            <person name="Church G.M."/>
            <person name="Richardson P."/>
            <person name="Chisholm S.W."/>
        </authorList>
    </citation>
    <scope>NUCLEOTIDE SEQUENCE [LARGE SCALE GENOMIC DNA]</scope>
    <source>
        <strain evidence="5">NATL1A</strain>
    </source>
</reference>
<organism evidence="4 5">
    <name type="scientific">Prochlorococcus marinus (strain NATL1A)</name>
    <dbReference type="NCBI Taxonomy" id="167555"/>
    <lineage>
        <taxon>Bacteria</taxon>
        <taxon>Bacillati</taxon>
        <taxon>Cyanobacteriota</taxon>
        <taxon>Cyanophyceae</taxon>
        <taxon>Synechococcales</taxon>
        <taxon>Prochlorococcaceae</taxon>
        <taxon>Prochlorococcus</taxon>
    </lineage>
</organism>
<dbReference type="CDD" id="cd07067">
    <property type="entry name" value="HP_PGM_like"/>
    <property type="match status" value="2"/>
</dbReference>
<dbReference type="SUPFAM" id="SSF53254">
    <property type="entry name" value="Phosphoglycerate mutase-like"/>
    <property type="match status" value="2"/>
</dbReference>
<evidence type="ECO:0000313" key="4">
    <source>
        <dbReference type="EMBL" id="ABM75134.1"/>
    </source>
</evidence>
<feature type="binding site" evidence="2">
    <location>
        <begin position="233"/>
        <end position="240"/>
    </location>
    <ligand>
        <name>substrate</name>
    </ligand>
</feature>
<name>A2C0X4_PROM1</name>
<dbReference type="PANTHER" id="PTHR48100:SF10">
    <property type="entry name" value="2-CARBOXY-D-ARABINITOL-1-PHOSPHATASE-RELATED"/>
    <property type="match status" value="1"/>
</dbReference>
<feature type="site" description="Transition state stabilizer" evidence="3">
    <location>
        <position position="377"/>
    </location>
</feature>
<dbReference type="Gene3D" id="3.40.50.1240">
    <property type="entry name" value="Phosphoglycerate mutase-like"/>
    <property type="match status" value="2"/>
</dbReference>
<evidence type="ECO:0000256" key="3">
    <source>
        <dbReference type="PIRSR" id="PIRSR613078-3"/>
    </source>
</evidence>
<evidence type="ECO:0000256" key="1">
    <source>
        <dbReference type="PIRSR" id="PIRSR613078-1"/>
    </source>
</evidence>
<dbReference type="eggNOG" id="COG0406">
    <property type="taxonomic scope" value="Bacteria"/>
</dbReference>
<accession>A2C0X4</accession>
<dbReference type="SMART" id="SM00855">
    <property type="entry name" value="PGAM"/>
    <property type="match status" value="2"/>
</dbReference>
<dbReference type="InterPro" id="IPR013078">
    <property type="entry name" value="His_Pase_superF_clade-1"/>
</dbReference>
<dbReference type="InterPro" id="IPR029033">
    <property type="entry name" value="His_PPase_superfam"/>
</dbReference>
<feature type="active site" description="Tele-phosphohistidine intermediate" evidence="1">
    <location>
        <position position="234"/>
    </location>
</feature>
<feature type="active site" description="Proton donor/acceptor" evidence="1">
    <location>
        <position position="308"/>
    </location>
</feature>
<dbReference type="GO" id="GO:0016853">
    <property type="term" value="F:isomerase activity"/>
    <property type="evidence" value="ECO:0007669"/>
    <property type="project" value="UniProtKB-KW"/>
</dbReference>
<dbReference type="HOGENOM" id="CLU_035286_1_0_3"/>
<evidence type="ECO:0000256" key="2">
    <source>
        <dbReference type="PIRSR" id="PIRSR613078-2"/>
    </source>
</evidence>
<dbReference type="KEGG" id="pme:NATL1_05721"/>
<sequence length="442" mass="49561">MTLRLIFVRHGLSSFNKEGRIQGRNDLSTLTKEGQLQAEAAGRTISSIPIDAVYSSPLQRASETTKIIIKEHQSELKVTYTNELLEVDLGPWSGLTKNEIKNQFPEELSIWQKEPKELTINRDDGSKFQPIKELLYQAENFLKSLFDAHSGSNKTILIVAHNAILRCLILKLINEPSKGFRRLKLDNTSISICNINFNDWNDRQVQIQCLNNIAHLHPTIPKKSSKKRIILVRHGETDWNKQGRFQGQIDIPLNKNGKSQAKAASEFLKPNIIQKAFSSSLSRPKETAQIILNEHPGIEITLKDNLIEIGHGKWEGKLESEIKTDWPDLLQTWKISPEKVQMPEGENIKEVSTRSITGWDEICQDLKNNETALVVAHDAVNKTILCHLLGLMPSNIWMIKQGNGGVTVIDLSDKDGEPDQITCLNITSHLGGIIDSTAAGAL</sequence>
<dbReference type="InterPro" id="IPR050275">
    <property type="entry name" value="PGM_Phosphatase"/>
</dbReference>
<keyword evidence="4" id="KW-0413">Isomerase</keyword>
<gene>
    <name evidence="4" type="primary">gpmB</name>
    <name evidence="4" type="ordered locus">NATL1_05721</name>
</gene>
<dbReference type="PANTHER" id="PTHR48100">
    <property type="entry name" value="BROAD-SPECIFICITY PHOSPHATASE YOR283W-RELATED"/>
    <property type="match status" value="1"/>
</dbReference>
<feature type="binding site" evidence="2">
    <location>
        <position position="283"/>
    </location>
    <ligand>
        <name>substrate</name>
    </ligand>
</feature>
<dbReference type="EC" id="5.4.2.-" evidence="4"/>
<dbReference type="PROSITE" id="PS00175">
    <property type="entry name" value="PG_MUTASE"/>
    <property type="match status" value="1"/>
</dbReference>
<dbReference type="InterPro" id="IPR001345">
    <property type="entry name" value="PG/BPGM_mutase_AS"/>
</dbReference>
<evidence type="ECO:0000313" key="5">
    <source>
        <dbReference type="Proteomes" id="UP000002592"/>
    </source>
</evidence>
<proteinExistence type="predicted"/>
<dbReference type="Pfam" id="PF00300">
    <property type="entry name" value="His_Phos_1"/>
    <property type="match status" value="2"/>
</dbReference>
<dbReference type="RefSeq" id="WP_011823309.1">
    <property type="nucleotide sequence ID" value="NC_008819.1"/>
</dbReference>
<protein>
    <submittedName>
        <fullName evidence="4">Possible alpha-ribazole-5'-P phosphatase</fullName>
        <ecNumber evidence="4">5.4.2.-</ecNumber>
    </submittedName>
</protein>
<dbReference type="GO" id="GO:0016791">
    <property type="term" value="F:phosphatase activity"/>
    <property type="evidence" value="ECO:0007669"/>
    <property type="project" value="TreeGrafter"/>
</dbReference>
<dbReference type="AlphaFoldDB" id="A2C0X4"/>